<evidence type="ECO:0000256" key="5">
    <source>
        <dbReference type="ARBA" id="ARBA00022692"/>
    </source>
</evidence>
<dbReference type="InterPro" id="IPR036272">
    <property type="entry name" value="Methuselah_N_sf"/>
</dbReference>
<dbReference type="EMBL" id="CH477715">
    <property type="protein sequence ID" value="EAT36975.2"/>
    <property type="molecule type" value="Genomic_DNA"/>
</dbReference>
<feature type="transmembrane region" description="Helical" evidence="11">
    <location>
        <begin position="335"/>
        <end position="357"/>
    </location>
</feature>
<keyword evidence="8 11" id="KW-0472">Membrane</keyword>
<keyword evidence="6 11" id="KW-1133">Transmembrane helix</keyword>
<protein>
    <submittedName>
        <fullName evidence="13">AAEL010980-PA</fullName>
    </submittedName>
</protein>
<dbReference type="PhylomeDB" id="Q16RE5"/>
<comment type="similarity">
    <text evidence="3">Belongs to the G-protein coupled receptor 2 family. Mth subfamily.</text>
</comment>
<evidence type="ECO:0000313" key="13">
    <source>
        <dbReference type="EMBL" id="EAT36975.2"/>
    </source>
</evidence>
<evidence type="ECO:0000256" key="10">
    <source>
        <dbReference type="ARBA" id="ARBA00023224"/>
    </source>
</evidence>
<evidence type="ECO:0000256" key="2">
    <source>
        <dbReference type="ARBA" id="ARBA00008077"/>
    </source>
</evidence>
<dbReference type="Gene3D" id="1.20.1070.10">
    <property type="entry name" value="Rhodopsin 7-helix transmembrane proteins"/>
    <property type="match status" value="1"/>
</dbReference>
<dbReference type="GO" id="GO:0008528">
    <property type="term" value="F:G protein-coupled peptide receptor activity"/>
    <property type="evidence" value="ECO:0007669"/>
    <property type="project" value="TreeGrafter"/>
</dbReference>
<evidence type="ECO:0000256" key="6">
    <source>
        <dbReference type="ARBA" id="ARBA00022989"/>
    </source>
</evidence>
<reference evidence="13" key="3">
    <citation type="submission" date="2012-09" db="EMBL/GenBank/DDBJ databases">
        <authorList>
            <consortium name="VectorBase"/>
        </authorList>
    </citation>
    <scope>NUCLEOTIDE SEQUENCE</scope>
    <source>
        <strain evidence="13">Liverpool</strain>
    </source>
</reference>
<dbReference type="PANTHER" id="PTHR47154:SF2">
    <property type="entry name" value="G-PROTEIN COUPLED RECEPTOR MTH-RELATED"/>
    <property type="match status" value="1"/>
</dbReference>
<evidence type="ECO:0000256" key="11">
    <source>
        <dbReference type="SAM" id="Phobius"/>
    </source>
</evidence>
<keyword evidence="5 11" id="KW-0812">Transmembrane</keyword>
<dbReference type="InterPro" id="IPR051384">
    <property type="entry name" value="Mth_GPCR"/>
</dbReference>
<dbReference type="CDD" id="cd15039">
    <property type="entry name" value="7tmB3_Methuselah-like"/>
    <property type="match status" value="1"/>
</dbReference>
<evidence type="ECO:0000256" key="3">
    <source>
        <dbReference type="ARBA" id="ARBA00008979"/>
    </source>
</evidence>
<organism evidence="13 14">
    <name type="scientific">Aedes aegypti</name>
    <name type="common">Yellowfever mosquito</name>
    <name type="synonym">Culex aegypti</name>
    <dbReference type="NCBI Taxonomy" id="7159"/>
    <lineage>
        <taxon>Eukaryota</taxon>
        <taxon>Metazoa</taxon>
        <taxon>Ecdysozoa</taxon>
        <taxon>Arthropoda</taxon>
        <taxon>Hexapoda</taxon>
        <taxon>Insecta</taxon>
        <taxon>Pterygota</taxon>
        <taxon>Neoptera</taxon>
        <taxon>Endopterygota</taxon>
        <taxon>Diptera</taxon>
        <taxon>Nematocera</taxon>
        <taxon>Culicoidea</taxon>
        <taxon>Culicidae</taxon>
        <taxon>Culicinae</taxon>
        <taxon>Aedini</taxon>
        <taxon>Aedes</taxon>
        <taxon>Stegomyia</taxon>
    </lineage>
</organism>
<dbReference type="AlphaFoldDB" id="Q16RE5"/>
<dbReference type="PaxDb" id="7159-AAEL010980-PA"/>
<evidence type="ECO:0000313" key="14">
    <source>
        <dbReference type="Proteomes" id="UP000682892"/>
    </source>
</evidence>
<gene>
    <name evidence="13" type="primary">GPRMTH2</name>
    <name evidence="13" type="ORF">AaeL_AAEL010980</name>
</gene>
<feature type="transmembrane region" description="Helical" evidence="11">
    <location>
        <begin position="389"/>
        <end position="409"/>
    </location>
</feature>
<dbReference type="GO" id="GO:0007166">
    <property type="term" value="P:cell surface receptor signaling pathway"/>
    <property type="evidence" value="ECO:0007669"/>
    <property type="project" value="InterPro"/>
</dbReference>
<evidence type="ECO:0000256" key="8">
    <source>
        <dbReference type="ARBA" id="ARBA00023136"/>
    </source>
</evidence>
<accession>Q16RE5</accession>
<feature type="domain" description="G-protein coupled receptors family 2 profile 2" evidence="12">
    <location>
        <begin position="177"/>
        <end position="439"/>
    </location>
</feature>
<keyword evidence="7" id="KW-0297">G-protein coupled receptor</keyword>
<dbReference type="PANTHER" id="PTHR47154">
    <property type="entry name" value="G-PROTEIN COUPLED RECEPTOR MTH-RELATED"/>
    <property type="match status" value="1"/>
</dbReference>
<evidence type="ECO:0000256" key="7">
    <source>
        <dbReference type="ARBA" id="ARBA00023040"/>
    </source>
</evidence>
<proteinExistence type="inferred from homology"/>
<dbReference type="eggNOG" id="KOG4193">
    <property type="taxonomic scope" value="Eukaryota"/>
</dbReference>
<evidence type="ECO:0000256" key="9">
    <source>
        <dbReference type="ARBA" id="ARBA00023170"/>
    </source>
</evidence>
<evidence type="ECO:0000256" key="4">
    <source>
        <dbReference type="ARBA" id="ARBA00022475"/>
    </source>
</evidence>
<dbReference type="SUPFAM" id="SSF63877">
    <property type="entry name" value="Methuselah ectodomain"/>
    <property type="match status" value="1"/>
</dbReference>
<dbReference type="Pfam" id="PF01534">
    <property type="entry name" value="Frizzled"/>
    <property type="match status" value="1"/>
</dbReference>
<sequence>MAKIRTCGFLSVVHSLVTVLLCVIIVTGLTDNSISKQLPCEYRDSVNISSGTRDAVGNIVHNGVVYTSQNFALINYDYVDYDVRVDVANYYRGCICQVTKCVRLCCPIGQWYLSDGESTGCVDKSEDFPAKILANVTTTNETKLVNIIERKIYGFVPQKPCPALMIEDIEEWALDDLFLFQISGLILSIPFLVATLLIYAWIPELRNIHGKSLICYIFALTNAYIVLLLMHFGSNIIACETQGYLLYFFVLVAFFWLNVMCFDIFWTFSSGVVIKNERKRFLYYSLYAWGCPLILASLVIIFENTELIQVHLRPGFGINSCWFYSKYSDKMVQFMYLYLPLLILIAANLYFFIVTAVKIIRVQKATDAALKNDSRRHNRFENDRYRFTLYLRLFIVMGVTWTFEIISWAMENSIWIFYVADVCNCLLGVMIFFLFVWKQKVRKLVAKR</sequence>
<reference evidence="13" key="2">
    <citation type="journal article" date="2007" name="Science">
        <title>Genome sequence of Aedes aegypti, a major arbovirus vector.</title>
        <authorList>
            <person name="Nene V."/>
            <person name="Wortman J.R."/>
            <person name="Lawson D."/>
            <person name="Haas B."/>
            <person name="Kodira C."/>
            <person name="Tu Z.J."/>
            <person name="Loftus B."/>
            <person name="Xi Z."/>
            <person name="Megy K."/>
            <person name="Grabherr M."/>
            <person name="Ren Q."/>
            <person name="Zdobnov E.M."/>
            <person name="Lobo N.F."/>
            <person name="Campbell K.S."/>
            <person name="Brown S.E."/>
            <person name="Bonaldo M.F."/>
            <person name="Zhu J."/>
            <person name="Sinkins S.P."/>
            <person name="Hogenkamp D.G."/>
            <person name="Amedeo P."/>
            <person name="Arensburger P."/>
            <person name="Atkinson P.W."/>
            <person name="Bidwell S."/>
            <person name="Biedler J."/>
            <person name="Birney E."/>
            <person name="Bruggner R.V."/>
            <person name="Costas J."/>
            <person name="Coy M.R."/>
            <person name="Crabtree J."/>
            <person name="Crawford M."/>
            <person name="Debruyn B."/>
            <person name="Decaprio D."/>
            <person name="Eiglmeier K."/>
            <person name="Eisenstadt E."/>
            <person name="El-Dorry H."/>
            <person name="Gelbart W.M."/>
            <person name="Gomes S.L."/>
            <person name="Hammond M."/>
            <person name="Hannick L.I."/>
            <person name="Hogan J.R."/>
            <person name="Holmes M.H."/>
            <person name="Jaffe D."/>
            <person name="Johnston J.S."/>
            <person name="Kennedy R.C."/>
            <person name="Koo H."/>
            <person name="Kravitz S."/>
            <person name="Kriventseva E.V."/>
            <person name="Kulp D."/>
            <person name="Labutti K."/>
            <person name="Lee E."/>
            <person name="Li S."/>
            <person name="Lovin D.D."/>
            <person name="Mao C."/>
            <person name="Mauceli E."/>
            <person name="Menck C.F."/>
            <person name="Miller J.R."/>
            <person name="Montgomery P."/>
            <person name="Mori A."/>
            <person name="Nascimento A.L."/>
            <person name="Naveira H.F."/>
            <person name="Nusbaum C."/>
            <person name="O'leary S."/>
            <person name="Orvis J."/>
            <person name="Pertea M."/>
            <person name="Quesneville H."/>
            <person name="Reidenbach K.R."/>
            <person name="Rogers Y.H."/>
            <person name="Roth C.W."/>
            <person name="Schneider J.R."/>
            <person name="Schatz M."/>
            <person name="Shumway M."/>
            <person name="Stanke M."/>
            <person name="Stinson E.O."/>
            <person name="Tubio J.M."/>
            <person name="Vanzee J.P."/>
            <person name="Verjovski-Almeida S."/>
            <person name="Werner D."/>
            <person name="White O."/>
            <person name="Wyder S."/>
            <person name="Zeng Q."/>
            <person name="Zhao Q."/>
            <person name="Zhao Y."/>
            <person name="Hill C.A."/>
            <person name="Raikhel A.S."/>
            <person name="Soares M.B."/>
            <person name="Knudson D.L."/>
            <person name="Lee N.H."/>
            <person name="Galagan J."/>
            <person name="Salzberg S.L."/>
            <person name="Paulsen I.T."/>
            <person name="Dimopoulos G."/>
            <person name="Collins F.H."/>
            <person name="Birren B."/>
            <person name="Fraser-Liggett C.M."/>
            <person name="Severson D.W."/>
        </authorList>
    </citation>
    <scope>NUCLEOTIDE SEQUENCE [LARGE SCALE GENOMIC DNA]</scope>
    <source>
        <strain evidence="13">Liverpool</strain>
    </source>
</reference>
<dbReference type="InterPro" id="IPR017981">
    <property type="entry name" value="GPCR_2-like_7TM"/>
</dbReference>
<keyword evidence="9" id="KW-0675">Receptor</keyword>
<dbReference type="InterPro" id="IPR010596">
    <property type="entry name" value="Methuselah_N_dom"/>
</dbReference>
<dbReference type="InterPro" id="IPR044860">
    <property type="entry name" value="Methusela_ecto_dom_1"/>
</dbReference>
<dbReference type="Gene3D" id="2.30.160.11">
    <property type="match status" value="1"/>
</dbReference>
<comment type="similarity">
    <text evidence="2">Belongs to the G-protein coupled receptor Fz/Smo family.</text>
</comment>
<feature type="transmembrane region" description="Helical" evidence="11">
    <location>
        <begin position="7"/>
        <end position="29"/>
    </location>
</feature>
<dbReference type="HOGENOM" id="CLU_002753_3_0_1"/>
<dbReference type="VEuPathDB" id="VectorBase:AAEL021016"/>
<evidence type="ECO:0000256" key="1">
    <source>
        <dbReference type="ARBA" id="ARBA00004651"/>
    </source>
</evidence>
<dbReference type="InterPro" id="IPR000539">
    <property type="entry name" value="Frizzled/Smoothened_7TM"/>
</dbReference>
<keyword evidence="10" id="KW-0807">Transducer</keyword>
<dbReference type="PROSITE" id="PS50261">
    <property type="entry name" value="G_PROTEIN_RECEP_F2_4"/>
    <property type="match status" value="1"/>
</dbReference>
<dbReference type="Pfam" id="PF06652">
    <property type="entry name" value="Methuselah_N"/>
    <property type="match status" value="1"/>
</dbReference>
<dbReference type="GO" id="GO:0005886">
    <property type="term" value="C:plasma membrane"/>
    <property type="evidence" value="ECO:0007669"/>
    <property type="project" value="UniProtKB-SubCell"/>
</dbReference>
<dbReference type="Proteomes" id="UP000682892">
    <property type="component" value="Unassembled WGS sequence"/>
</dbReference>
<name>Q16RE5_AEDAE</name>
<reference evidence="13" key="1">
    <citation type="submission" date="2005-10" db="EMBL/GenBank/DDBJ databases">
        <authorList>
            <person name="Loftus B.J."/>
            <person name="Nene V.M."/>
            <person name="Hannick L.I."/>
            <person name="Bidwell S."/>
            <person name="Haas B."/>
            <person name="Amedeo P."/>
            <person name="Orvis J."/>
            <person name="Wortman J.R."/>
            <person name="White O.R."/>
            <person name="Salzberg S."/>
            <person name="Shumway M."/>
            <person name="Koo H."/>
            <person name="Zhao Y."/>
            <person name="Holmes M."/>
            <person name="Miller J."/>
            <person name="Schatz M."/>
            <person name="Pop M."/>
            <person name="Pai G."/>
            <person name="Utterback T."/>
            <person name="Rogers Y.-H."/>
            <person name="Kravitz S."/>
            <person name="Fraser C.M."/>
        </authorList>
    </citation>
    <scope>NUCLEOTIDE SEQUENCE</scope>
    <source>
        <strain evidence="13">Liverpool</strain>
    </source>
</reference>
<feature type="transmembrane region" description="Helical" evidence="11">
    <location>
        <begin position="281"/>
        <end position="302"/>
    </location>
</feature>
<feature type="transmembrane region" description="Helical" evidence="11">
    <location>
        <begin position="178"/>
        <end position="201"/>
    </location>
</feature>
<keyword evidence="4" id="KW-1003">Cell membrane</keyword>
<feature type="transmembrane region" description="Helical" evidence="11">
    <location>
        <begin position="415"/>
        <end position="437"/>
    </location>
</feature>
<evidence type="ECO:0000259" key="12">
    <source>
        <dbReference type="PROSITE" id="PS50261"/>
    </source>
</evidence>
<feature type="transmembrane region" description="Helical" evidence="11">
    <location>
        <begin position="244"/>
        <end position="269"/>
    </location>
</feature>
<feature type="transmembrane region" description="Helical" evidence="11">
    <location>
        <begin position="213"/>
        <end position="232"/>
    </location>
</feature>
<comment type="subcellular location">
    <subcellularLocation>
        <location evidence="1">Cell membrane</location>
        <topology evidence="1">Multi-pass membrane protein</topology>
    </subcellularLocation>
</comment>